<protein>
    <recommendedName>
        <fullName evidence="5">DUF4124 domain-containing protein</fullName>
    </recommendedName>
</protein>
<dbReference type="RefSeq" id="WP_188636599.1">
    <property type="nucleotide sequence ID" value="NZ_BMNN01000004.1"/>
</dbReference>
<evidence type="ECO:0000313" key="4">
    <source>
        <dbReference type="Proteomes" id="UP000633263"/>
    </source>
</evidence>
<name>A0ABQ2CQV7_9GAMM</name>
<gene>
    <name evidence="3" type="ORF">GCM10009083_21150</name>
</gene>
<proteinExistence type="predicted"/>
<evidence type="ECO:0000313" key="3">
    <source>
        <dbReference type="EMBL" id="GGJ04113.1"/>
    </source>
</evidence>
<keyword evidence="1" id="KW-0175">Coiled coil</keyword>
<dbReference type="Proteomes" id="UP000633263">
    <property type="component" value="Unassembled WGS sequence"/>
</dbReference>
<evidence type="ECO:0000256" key="2">
    <source>
        <dbReference type="SAM" id="SignalP"/>
    </source>
</evidence>
<keyword evidence="2" id="KW-0732">Signal</keyword>
<feature type="chain" id="PRO_5045083378" description="DUF4124 domain-containing protein" evidence="2">
    <location>
        <begin position="24"/>
        <end position="198"/>
    </location>
</feature>
<organism evidence="3 4">
    <name type="scientific">Halopseudomonas pertucinogena</name>
    <dbReference type="NCBI Taxonomy" id="86175"/>
    <lineage>
        <taxon>Bacteria</taxon>
        <taxon>Pseudomonadati</taxon>
        <taxon>Pseudomonadota</taxon>
        <taxon>Gammaproteobacteria</taxon>
        <taxon>Pseudomonadales</taxon>
        <taxon>Pseudomonadaceae</taxon>
        <taxon>Halopseudomonas</taxon>
    </lineage>
</organism>
<feature type="signal peptide" evidence="2">
    <location>
        <begin position="1"/>
        <end position="23"/>
    </location>
</feature>
<evidence type="ECO:0008006" key="5">
    <source>
        <dbReference type="Google" id="ProtNLM"/>
    </source>
</evidence>
<accession>A0ABQ2CQV7</accession>
<comment type="caution">
    <text evidence="3">The sequence shown here is derived from an EMBL/GenBank/DDBJ whole genome shotgun (WGS) entry which is preliminary data.</text>
</comment>
<evidence type="ECO:0000256" key="1">
    <source>
        <dbReference type="SAM" id="Coils"/>
    </source>
</evidence>
<sequence>MYKRVLYPALGLMLGGMAVTADATELYRYVNDKGITVLDRSVPPQFVSRGYEVLDKDGRVKQVVPAAPTPDELRAMREAEKEQRRQRSSDETLLRLYSSVADLDRAHQRQIQQIETLIATAEAGLMTLRSQRDDVQSRAASQERAGRKVDPLLLQQLENIEAERRRLERQIRSNRAEIDAVNTAFTSRRERLAQLLPD</sequence>
<feature type="coiled-coil region" evidence="1">
    <location>
        <begin position="150"/>
        <end position="184"/>
    </location>
</feature>
<keyword evidence="4" id="KW-1185">Reference proteome</keyword>
<reference evidence="4" key="1">
    <citation type="journal article" date="2019" name="Int. J. Syst. Evol. Microbiol.">
        <title>The Global Catalogue of Microorganisms (GCM) 10K type strain sequencing project: providing services to taxonomists for standard genome sequencing and annotation.</title>
        <authorList>
            <consortium name="The Broad Institute Genomics Platform"/>
            <consortium name="The Broad Institute Genome Sequencing Center for Infectious Disease"/>
            <person name="Wu L."/>
            <person name="Ma J."/>
        </authorList>
    </citation>
    <scope>NUCLEOTIDE SEQUENCE [LARGE SCALE GENOMIC DNA]</scope>
    <source>
        <strain evidence="4">JCM 11590</strain>
    </source>
</reference>
<dbReference type="EMBL" id="BMNN01000004">
    <property type="protein sequence ID" value="GGJ04113.1"/>
    <property type="molecule type" value="Genomic_DNA"/>
</dbReference>